<dbReference type="GeneID" id="62694324"/>
<dbReference type="PANTHER" id="PTHR43156">
    <property type="entry name" value="STAGE II SPORULATION PROTEIN E-RELATED"/>
    <property type="match status" value="1"/>
</dbReference>
<dbReference type="GO" id="GO:0016791">
    <property type="term" value="F:phosphatase activity"/>
    <property type="evidence" value="ECO:0007669"/>
    <property type="project" value="TreeGrafter"/>
</dbReference>
<accession>A0A494WDX2</accession>
<gene>
    <name evidence="3" type="ORF">HDCHBGLK_00079</name>
</gene>
<feature type="domain" description="PPM-type phosphatase" evidence="2">
    <location>
        <begin position="4"/>
        <end position="218"/>
    </location>
</feature>
<organism evidence="3 4">
    <name type="scientific">Clostridium scindens (strain ATCC 35704 / DSM 5676 / VPI 13733 / 19)</name>
    <dbReference type="NCBI Taxonomy" id="411468"/>
    <lineage>
        <taxon>Bacteria</taxon>
        <taxon>Bacillati</taxon>
        <taxon>Bacillota</taxon>
        <taxon>Clostridia</taxon>
        <taxon>Lachnospirales</taxon>
        <taxon>Lachnospiraceae</taxon>
    </lineage>
</organism>
<dbReference type="OrthoDB" id="1090916at2"/>
<dbReference type="Proteomes" id="UP000289664">
    <property type="component" value="Chromosome"/>
</dbReference>
<dbReference type="InterPro" id="IPR036457">
    <property type="entry name" value="PPM-type-like_dom_sf"/>
</dbReference>
<sequence length="390" mass="43447">MSVSVDISWKSLNKHHEELCGDKVEVLKKDDSEIIILADGMGSGVKANILATLTSKILGTMFLEGASIEACVETIAKTLPVCKVREVAYATFSILQIFHNGEAYLAEFDNPKCVFVRDGEIVDYPYEERVIEDKTIREYRFQVKLKDCFVLMSDGVIYAGVGELLNFGWTWESMAEYTLKCTKETLSASRLAAMLSQACDDLYGQKPGDDTTVAVARVIERRILNIFTGPPTHKEDDERVVRDFMNQEGKKVVCGGTSANITARVLKKEIITSLNYADPSVPPTASIEGLDLVTEGVLTIGKAMGLLRRYENDDFDEAFFDELDADNGASKLAKLIIEECTELNLFVGKAMNTAHQNSNLPFDLSVRMNLVEQLRECVEHLGKTVRVTYY</sequence>
<dbReference type="InterPro" id="IPR001932">
    <property type="entry name" value="PPM-type_phosphatase-like_dom"/>
</dbReference>
<dbReference type="RefSeq" id="WP_039910027.1">
    <property type="nucleotide sequence ID" value="NZ_CP036170.1"/>
</dbReference>
<dbReference type="Gene3D" id="3.60.40.10">
    <property type="entry name" value="PPM-type phosphatase domain"/>
    <property type="match status" value="1"/>
</dbReference>
<keyword evidence="4" id="KW-1185">Reference proteome</keyword>
<evidence type="ECO:0000313" key="3">
    <source>
        <dbReference type="EMBL" id="QBF72734.1"/>
    </source>
</evidence>
<evidence type="ECO:0000313" key="4">
    <source>
        <dbReference type="Proteomes" id="UP000289664"/>
    </source>
</evidence>
<proteinExistence type="predicted"/>
<keyword evidence="1" id="KW-0378">Hydrolase</keyword>
<dbReference type="SUPFAM" id="SSF81606">
    <property type="entry name" value="PP2C-like"/>
    <property type="match status" value="1"/>
</dbReference>
<dbReference type="AlphaFoldDB" id="A0A494WDX2"/>
<name>A0A494WDX2_CLOS5</name>
<evidence type="ECO:0000259" key="2">
    <source>
        <dbReference type="SMART" id="SM00331"/>
    </source>
</evidence>
<evidence type="ECO:0000256" key="1">
    <source>
        <dbReference type="ARBA" id="ARBA00022801"/>
    </source>
</evidence>
<protein>
    <recommendedName>
        <fullName evidence="2">PPM-type phosphatase domain-containing protein</fullName>
    </recommendedName>
</protein>
<reference evidence="3 4" key="1">
    <citation type="journal article" date="2019" name="Appl. Environ. Microbiol.">
        <title>Clostridium scindens ATCC 35704: integration of nutritional requirements, the complete genome sequence, and global transcriptional responses to bile acids.</title>
        <authorList>
            <person name="Devendran S."/>
            <person name="Shrestha R."/>
            <person name="Alves J.M.P."/>
            <person name="Wolf P.G."/>
            <person name="Ly L."/>
            <person name="Hernandez A.G."/>
            <person name="Mendez-Garcia C."/>
            <person name="Inboden A."/>
            <person name="Wiley J."/>
            <person name="Paul O."/>
            <person name="Allen A."/>
            <person name="Springer E."/>
            <person name="Wright C.L."/>
            <person name="Fields C.J."/>
            <person name="Daniel S.L."/>
            <person name="Ridlon J.M."/>
        </authorList>
    </citation>
    <scope>NUCLEOTIDE SEQUENCE [LARGE SCALE GENOMIC DNA]</scope>
    <source>
        <strain evidence="3 4">ATCC 35704</strain>
    </source>
</reference>
<dbReference type="InterPro" id="IPR052016">
    <property type="entry name" value="Bact_Sigma-Reg"/>
</dbReference>
<dbReference type="SMART" id="SM00331">
    <property type="entry name" value="PP2C_SIG"/>
    <property type="match status" value="1"/>
</dbReference>
<dbReference type="Pfam" id="PF07228">
    <property type="entry name" value="SpoIIE"/>
    <property type="match status" value="1"/>
</dbReference>
<dbReference type="EMBL" id="CP036170">
    <property type="protein sequence ID" value="QBF72734.1"/>
    <property type="molecule type" value="Genomic_DNA"/>
</dbReference>
<dbReference type="KEGG" id="csci:HDCHBGLK_00079"/>
<dbReference type="PANTHER" id="PTHR43156:SF2">
    <property type="entry name" value="STAGE II SPORULATION PROTEIN E"/>
    <property type="match status" value="1"/>
</dbReference>